<keyword evidence="1" id="KW-0472">Membrane</keyword>
<evidence type="ECO:0008006" key="4">
    <source>
        <dbReference type="Google" id="ProtNLM"/>
    </source>
</evidence>
<gene>
    <name evidence="2" type="ORF">K0U00_18770</name>
</gene>
<dbReference type="EMBL" id="JAHZIK010000494">
    <property type="protein sequence ID" value="MBW7456075.1"/>
    <property type="molecule type" value="Genomic_DNA"/>
</dbReference>
<evidence type="ECO:0000313" key="3">
    <source>
        <dbReference type="Proteomes" id="UP001519887"/>
    </source>
</evidence>
<evidence type="ECO:0000313" key="2">
    <source>
        <dbReference type="EMBL" id="MBW7456075.1"/>
    </source>
</evidence>
<sequence length="67" mass="7139">QSGKHASELAAGGTTDKLQIPGMAYTMSIDDVYLIATVIVLAALPLSYFIRQSRAKSVLSQKKAVQS</sequence>
<evidence type="ECO:0000256" key="1">
    <source>
        <dbReference type="SAM" id="Phobius"/>
    </source>
</evidence>
<organism evidence="2 3">
    <name type="scientific">Paenibacillus sepulcri</name>
    <dbReference type="NCBI Taxonomy" id="359917"/>
    <lineage>
        <taxon>Bacteria</taxon>
        <taxon>Bacillati</taxon>
        <taxon>Bacillota</taxon>
        <taxon>Bacilli</taxon>
        <taxon>Bacillales</taxon>
        <taxon>Paenibacillaceae</taxon>
        <taxon>Paenibacillus</taxon>
    </lineage>
</organism>
<feature type="transmembrane region" description="Helical" evidence="1">
    <location>
        <begin position="32"/>
        <end position="50"/>
    </location>
</feature>
<reference evidence="2 3" key="1">
    <citation type="submission" date="2021-07" db="EMBL/GenBank/DDBJ databases">
        <title>Paenibacillus radiodurans sp. nov., isolated from the southeastern edge of Tengger Desert.</title>
        <authorList>
            <person name="Zhang G."/>
        </authorList>
    </citation>
    <scope>NUCLEOTIDE SEQUENCE [LARGE SCALE GENOMIC DNA]</scope>
    <source>
        <strain evidence="2 3">CCM 7311</strain>
    </source>
</reference>
<keyword evidence="1" id="KW-1133">Transmembrane helix</keyword>
<keyword evidence="3" id="KW-1185">Reference proteome</keyword>
<comment type="caution">
    <text evidence="2">The sequence shown here is derived from an EMBL/GenBank/DDBJ whole genome shotgun (WGS) entry which is preliminary data.</text>
</comment>
<accession>A0ABS7C577</accession>
<dbReference type="Proteomes" id="UP001519887">
    <property type="component" value="Unassembled WGS sequence"/>
</dbReference>
<proteinExistence type="predicted"/>
<name>A0ABS7C577_9BACL</name>
<feature type="non-terminal residue" evidence="2">
    <location>
        <position position="1"/>
    </location>
</feature>
<protein>
    <recommendedName>
        <fullName evidence="4">MFS transporter</fullName>
    </recommendedName>
</protein>
<keyword evidence="1" id="KW-0812">Transmembrane</keyword>